<dbReference type="InterPro" id="IPR017932">
    <property type="entry name" value="GATase_2_dom"/>
</dbReference>
<evidence type="ECO:0000256" key="2">
    <source>
        <dbReference type="ARBA" id="ARBA00012737"/>
    </source>
</evidence>
<dbReference type="CDD" id="cd01991">
    <property type="entry name" value="Asn_synthase_B_C"/>
    <property type="match status" value="1"/>
</dbReference>
<evidence type="ECO:0000259" key="6">
    <source>
        <dbReference type="Pfam" id="PF13537"/>
    </source>
</evidence>
<dbReference type="Pfam" id="PF13537">
    <property type="entry name" value="GATase_7"/>
    <property type="match status" value="1"/>
</dbReference>
<comment type="catalytic activity">
    <reaction evidence="3">
        <text>L-aspartate + L-glutamine + ATP + H2O = L-asparagine + L-glutamate + AMP + diphosphate + H(+)</text>
        <dbReference type="Rhea" id="RHEA:12228"/>
        <dbReference type="ChEBI" id="CHEBI:15377"/>
        <dbReference type="ChEBI" id="CHEBI:15378"/>
        <dbReference type="ChEBI" id="CHEBI:29985"/>
        <dbReference type="ChEBI" id="CHEBI:29991"/>
        <dbReference type="ChEBI" id="CHEBI:30616"/>
        <dbReference type="ChEBI" id="CHEBI:33019"/>
        <dbReference type="ChEBI" id="CHEBI:58048"/>
        <dbReference type="ChEBI" id="CHEBI:58359"/>
        <dbReference type="ChEBI" id="CHEBI:456215"/>
        <dbReference type="EC" id="6.3.5.4"/>
    </reaction>
</comment>
<dbReference type="InterPro" id="IPR014729">
    <property type="entry name" value="Rossmann-like_a/b/a_fold"/>
</dbReference>
<evidence type="ECO:0000256" key="3">
    <source>
        <dbReference type="ARBA" id="ARBA00048741"/>
    </source>
</evidence>
<comment type="pathway">
    <text evidence="1">Amino-acid biosynthesis; L-asparagine biosynthesis; L-asparagine from L-aspartate (L-Gln route): step 1/1.</text>
</comment>
<feature type="region of interest" description="Disordered" evidence="4">
    <location>
        <begin position="1"/>
        <end position="28"/>
    </location>
</feature>
<feature type="domain" description="Glutamine amidotransferase type-2" evidence="6">
    <location>
        <begin position="240"/>
        <end position="305"/>
    </location>
</feature>
<dbReference type="InterPro" id="IPR029055">
    <property type="entry name" value="Ntn_hydrolases_N"/>
</dbReference>
<dbReference type="Proteomes" id="UP000013042">
    <property type="component" value="Unassembled WGS sequence"/>
</dbReference>
<comment type="caution">
    <text evidence="7">The sequence shown here is derived from an EMBL/GenBank/DDBJ whole genome shotgun (WGS) entry which is preliminary data.</text>
</comment>
<name>N6Y1W9_THASP</name>
<evidence type="ECO:0000256" key="1">
    <source>
        <dbReference type="ARBA" id="ARBA00005187"/>
    </source>
</evidence>
<dbReference type="AlphaFoldDB" id="N6Y1W9"/>
<dbReference type="PANTHER" id="PTHR43284:SF1">
    <property type="entry name" value="ASPARAGINE SYNTHETASE"/>
    <property type="match status" value="1"/>
</dbReference>
<protein>
    <recommendedName>
        <fullName evidence="2">asparagine synthase (glutamine-hydrolyzing)</fullName>
        <ecNumber evidence="2">6.3.5.4</ecNumber>
    </recommendedName>
</protein>
<accession>N6Y1W9</accession>
<dbReference type="SUPFAM" id="SSF52402">
    <property type="entry name" value="Adenine nucleotide alpha hydrolases-like"/>
    <property type="match status" value="1"/>
</dbReference>
<evidence type="ECO:0000256" key="4">
    <source>
        <dbReference type="SAM" id="MobiDB-lite"/>
    </source>
</evidence>
<dbReference type="Gene3D" id="3.60.20.10">
    <property type="entry name" value="Glutamine Phosphoribosylpyrophosphate, subunit 1, domain 1"/>
    <property type="match status" value="1"/>
</dbReference>
<dbReference type="PANTHER" id="PTHR43284">
    <property type="entry name" value="ASPARAGINE SYNTHETASE (GLUTAMINE-HYDROLYZING)"/>
    <property type="match status" value="1"/>
</dbReference>
<dbReference type="InterPro" id="IPR001962">
    <property type="entry name" value="Asn_synthase"/>
</dbReference>
<organism evidence="7 8">
    <name type="scientific">Thauera aminoaromatica S2</name>
    <dbReference type="NCBI Taxonomy" id="1234381"/>
    <lineage>
        <taxon>Bacteria</taxon>
        <taxon>Pseudomonadati</taxon>
        <taxon>Pseudomonadota</taxon>
        <taxon>Betaproteobacteria</taxon>
        <taxon>Rhodocyclales</taxon>
        <taxon>Zoogloeaceae</taxon>
        <taxon>Thauera</taxon>
    </lineage>
</organism>
<gene>
    <name evidence="7" type="ORF">C665_02857</name>
</gene>
<dbReference type="SUPFAM" id="SSF56235">
    <property type="entry name" value="N-terminal nucleophile aminohydrolases (Ntn hydrolases)"/>
    <property type="match status" value="1"/>
</dbReference>
<evidence type="ECO:0000313" key="8">
    <source>
        <dbReference type="Proteomes" id="UP000013042"/>
    </source>
</evidence>
<reference evidence="7 8" key="1">
    <citation type="submission" date="2012-09" db="EMBL/GenBank/DDBJ databases">
        <title>Draft Genome Sequences of 6 Strains from Genus Thauera.</title>
        <authorList>
            <person name="Liu B."/>
            <person name="Shapleigh J.P."/>
            <person name="Frostegard A.H."/>
        </authorList>
    </citation>
    <scope>NUCLEOTIDE SEQUENCE [LARGE SCALE GENOMIC DNA]</scope>
    <source>
        <strain evidence="7 8">S2</strain>
    </source>
</reference>
<evidence type="ECO:0000259" key="5">
    <source>
        <dbReference type="Pfam" id="PF00733"/>
    </source>
</evidence>
<dbReference type="EMBL" id="AMXD01000008">
    <property type="protein sequence ID" value="ENO88186.1"/>
    <property type="molecule type" value="Genomic_DNA"/>
</dbReference>
<dbReference type="Pfam" id="PF00733">
    <property type="entry name" value="Asn_synthase"/>
    <property type="match status" value="1"/>
</dbReference>
<dbReference type="EC" id="6.3.5.4" evidence="2"/>
<feature type="domain" description="Asparagine synthetase" evidence="5">
    <location>
        <begin position="381"/>
        <end position="764"/>
    </location>
</feature>
<dbReference type="InterPro" id="IPR051786">
    <property type="entry name" value="ASN_synthetase/amidase"/>
</dbReference>
<feature type="region of interest" description="Disordered" evidence="4">
    <location>
        <begin position="56"/>
        <end position="112"/>
    </location>
</feature>
<sequence length="767" mass="84757">MRSGPSRPPSSRRRAMPSRVVAPAPGRPRLKTLGPVGIARAKVRGSMPLSTRLLPRTSHRGVSRSTCSTFSNARPTANTARRRYMKESECNSASTPTSMTTAMTIPSPGRPMLRQTSILRPITPSRRDPHCTCFRSPRLPLGHSDEPEHSRAMTKRRVLCGWVNFDERVTSHDPLRAMLAAEGLGLTDVQIQASEIGMIACTYPACSTATDLGAGCVAAVLGRPRWPDADLRERAETEGHAAAALVAWRKSGNDMLQAMRGNFALVLIDTRQRCALLAIDRTGIERLCFARVGGALVFSTSARAVARHPLTAAAVNPQALYEYLYCHMVPSPDTAFSGVEKLLPAECATFTGSTPAKRSFYWQLAYDAGGGANDAMLRQRFLDLTEQAVARQYDARQPTGAFLSGGTDSSTVSGMLGKVAGVPAKTFSIGFEAEGFDELEYARLTARHFGTETNEYYVTADDLIEAMPLIAAAYDEPFGNASAAPTYFCAKMARERGIEVVLAGDGGDEFFGGNERYAKQGVFEHYHRVPLPLRRLLEPMVMNFPLGQSILPVRKAQSYVRQARIPLPDRMETYNFLHRNPLQEIFEPEFLVSVDTGRPLQLAREAYFRCASPEMVERMMHLDHKITLADNDLRKVTRMCEAAGVEVRFPLLDDDLVEFSGHLTPRQKVDKGRLRVLFKDALRGFLPDATITKSKHGFGLPFGIWLEDHAPLKALTDDAIDSLGRRGIVKPDYLALLRREHASGHASYYGVMIWVLVELELWLRANS</sequence>
<dbReference type="GO" id="GO:0004066">
    <property type="term" value="F:asparagine synthase (glutamine-hydrolyzing) activity"/>
    <property type="evidence" value="ECO:0007669"/>
    <property type="project" value="UniProtKB-EC"/>
</dbReference>
<evidence type="ECO:0000313" key="7">
    <source>
        <dbReference type="EMBL" id="ENO88186.1"/>
    </source>
</evidence>
<feature type="compositionally biased region" description="Low complexity" evidence="4">
    <location>
        <begin position="92"/>
        <end position="107"/>
    </location>
</feature>
<dbReference type="GO" id="GO:0006529">
    <property type="term" value="P:asparagine biosynthetic process"/>
    <property type="evidence" value="ECO:0007669"/>
    <property type="project" value="InterPro"/>
</dbReference>
<dbReference type="Gene3D" id="3.40.50.620">
    <property type="entry name" value="HUPs"/>
    <property type="match status" value="1"/>
</dbReference>
<dbReference type="GO" id="GO:0005829">
    <property type="term" value="C:cytosol"/>
    <property type="evidence" value="ECO:0007669"/>
    <property type="project" value="TreeGrafter"/>
</dbReference>
<proteinExistence type="predicted"/>